<organism evidence="2 3">
    <name type="scientific">Sphingomonas naphthae</name>
    <dbReference type="NCBI Taxonomy" id="1813468"/>
    <lineage>
        <taxon>Bacteria</taxon>
        <taxon>Pseudomonadati</taxon>
        <taxon>Pseudomonadota</taxon>
        <taxon>Alphaproteobacteria</taxon>
        <taxon>Sphingomonadales</taxon>
        <taxon>Sphingomonadaceae</taxon>
        <taxon>Sphingomonas</taxon>
    </lineage>
</organism>
<evidence type="ECO:0000256" key="1">
    <source>
        <dbReference type="SAM" id="MobiDB-lite"/>
    </source>
</evidence>
<geneLocation type="plasmid" evidence="2 3">
    <name>unnamed1</name>
</geneLocation>
<evidence type="ECO:0000313" key="2">
    <source>
        <dbReference type="EMBL" id="WCT75720.1"/>
    </source>
</evidence>
<reference evidence="2 3" key="1">
    <citation type="submission" date="2023-02" db="EMBL/GenBank/DDBJ databases">
        <title>Genome sequence of Sphingomonas naphthae.</title>
        <authorList>
            <person name="Kim S."/>
            <person name="Heo J."/>
            <person name="Kwon S.-W."/>
        </authorList>
    </citation>
    <scope>NUCLEOTIDE SEQUENCE [LARGE SCALE GENOMIC DNA]</scope>
    <source>
        <strain evidence="2 3">KACC 18716</strain>
        <plasmid evidence="2 3">unnamed1</plasmid>
    </source>
</reference>
<dbReference type="Proteomes" id="UP001220395">
    <property type="component" value="Plasmid unnamed1"/>
</dbReference>
<evidence type="ECO:0008006" key="4">
    <source>
        <dbReference type="Google" id="ProtNLM"/>
    </source>
</evidence>
<accession>A0ABY7TRY0</accession>
<keyword evidence="3" id="KW-1185">Reference proteome</keyword>
<dbReference type="EMBL" id="CP117412">
    <property type="protein sequence ID" value="WCT75720.1"/>
    <property type="molecule type" value="Genomic_DNA"/>
</dbReference>
<keyword evidence="2" id="KW-0614">Plasmid</keyword>
<feature type="region of interest" description="Disordered" evidence="1">
    <location>
        <begin position="122"/>
        <end position="146"/>
    </location>
</feature>
<feature type="compositionally biased region" description="Pro residues" evidence="1">
    <location>
        <begin position="128"/>
        <end position="138"/>
    </location>
</feature>
<proteinExistence type="predicted"/>
<sequence length="146" mass="15880">MRQVDAVITPQQTPLERVREIGAALGVQINSQQPAQLQRVVRSLERPILPPGASPGQERLAELFLKNTAEKNHADPRLAPAQTIVDDAMQKARERGESARMVNTVGESTRQLVADRIKIGAALEGASAPPPDRSTPPPDRGKDRSR</sequence>
<dbReference type="RefSeq" id="WP_226341947.1">
    <property type="nucleotide sequence ID" value="NZ_CP117412.1"/>
</dbReference>
<gene>
    <name evidence="2" type="ORF">PQ455_19835</name>
</gene>
<name>A0ABY7TRY0_9SPHN</name>
<evidence type="ECO:0000313" key="3">
    <source>
        <dbReference type="Proteomes" id="UP001220395"/>
    </source>
</evidence>
<protein>
    <recommendedName>
        <fullName evidence="4">DUF4168 domain-containing protein</fullName>
    </recommendedName>
</protein>